<dbReference type="AlphaFoldDB" id="A0AAU9JAD5"/>
<accession>A0AAU9JAD5</accession>
<dbReference type="Pfam" id="PF18201">
    <property type="entry name" value="PIH1_CS"/>
    <property type="match status" value="1"/>
</dbReference>
<sequence>MENIDMGHLLRQMDKASQGVMNDPGAQKQIKDFWNMLNELSENNPEDYKKFIENHLKEGIEDAKIEKAKKAVYSQFSFCVKTYTKGKKEIVLINFCHSDKILSPLKQDKSIADLNDLDSWVVIPASFSAQKTKKTEGKKPMIYYDAHIHSRVIEHALKDLLVKTHIVSSVLRRLAWKEKIELLYDRGDFTFLDSYRSPNDEVGPEGHFLDIGADPEEYNEFSKRILTETQEQEIKIPGLEENKEVNKVMIEEIVNYTIESKDDFKTPEINVEENTDFVKIEVQMPEENSMRDINLELNVSSVKISSPNYYTLIKFKSSKLSENEVIAKWLKKSHMLKLDIKILKF</sequence>
<dbReference type="EMBL" id="CAJZBQ010000028">
    <property type="protein sequence ID" value="CAG9321242.1"/>
    <property type="molecule type" value="Genomic_DNA"/>
</dbReference>
<dbReference type="InterPro" id="IPR050734">
    <property type="entry name" value="PIH1/Kintoun_subfamily"/>
</dbReference>
<dbReference type="Proteomes" id="UP001162131">
    <property type="component" value="Unassembled WGS sequence"/>
</dbReference>
<dbReference type="PANTHER" id="PTHR22997:SF0">
    <property type="entry name" value="PIH1 DOMAIN-CONTAINING PROTEIN 1"/>
    <property type="match status" value="1"/>
</dbReference>
<dbReference type="InterPro" id="IPR041442">
    <property type="entry name" value="PIH1D1/2/3_CS-like"/>
</dbReference>
<comment type="caution">
    <text evidence="5">The sequence shown here is derived from an EMBL/GenBank/DDBJ whole genome shotgun (WGS) entry which is preliminary data.</text>
</comment>
<reference evidence="5" key="1">
    <citation type="submission" date="2021-09" db="EMBL/GenBank/DDBJ databases">
        <authorList>
            <consortium name="AG Swart"/>
            <person name="Singh M."/>
            <person name="Singh A."/>
            <person name="Seah K."/>
            <person name="Emmerich C."/>
        </authorList>
    </citation>
    <scope>NUCLEOTIDE SEQUENCE</scope>
    <source>
        <strain evidence="5">ATCC30299</strain>
    </source>
</reference>
<feature type="domain" description="PIH1 N-terminal" evidence="3">
    <location>
        <begin position="68"/>
        <end position="190"/>
    </location>
</feature>
<proteinExistence type="inferred from homology"/>
<evidence type="ECO:0000256" key="2">
    <source>
        <dbReference type="ARBA" id="ARBA00040540"/>
    </source>
</evidence>
<organism evidence="5 6">
    <name type="scientific">Blepharisma stoltei</name>
    <dbReference type="NCBI Taxonomy" id="1481888"/>
    <lineage>
        <taxon>Eukaryota</taxon>
        <taxon>Sar</taxon>
        <taxon>Alveolata</taxon>
        <taxon>Ciliophora</taxon>
        <taxon>Postciliodesmatophora</taxon>
        <taxon>Heterotrichea</taxon>
        <taxon>Heterotrichida</taxon>
        <taxon>Blepharismidae</taxon>
        <taxon>Blepharisma</taxon>
    </lineage>
</organism>
<evidence type="ECO:0000259" key="4">
    <source>
        <dbReference type="Pfam" id="PF18201"/>
    </source>
</evidence>
<dbReference type="GO" id="GO:0005737">
    <property type="term" value="C:cytoplasm"/>
    <property type="evidence" value="ECO:0007669"/>
    <property type="project" value="TreeGrafter"/>
</dbReference>
<evidence type="ECO:0000256" key="1">
    <source>
        <dbReference type="ARBA" id="ARBA00008511"/>
    </source>
</evidence>
<protein>
    <recommendedName>
        <fullName evidence="2">PIH1 domain-containing protein 1</fullName>
    </recommendedName>
</protein>
<evidence type="ECO:0000313" key="5">
    <source>
        <dbReference type="EMBL" id="CAG9321242.1"/>
    </source>
</evidence>
<name>A0AAU9JAD5_9CILI</name>
<gene>
    <name evidence="5" type="ORF">BSTOLATCC_MIC28529</name>
</gene>
<feature type="domain" description="PIH1D1/2/3 CS-like" evidence="4">
    <location>
        <begin position="277"/>
        <end position="342"/>
    </location>
</feature>
<evidence type="ECO:0000259" key="3">
    <source>
        <dbReference type="Pfam" id="PF08190"/>
    </source>
</evidence>
<evidence type="ECO:0000313" key="6">
    <source>
        <dbReference type="Proteomes" id="UP001162131"/>
    </source>
</evidence>
<comment type="similarity">
    <text evidence="1">Belongs to the PIH1 family.</text>
</comment>
<dbReference type="InterPro" id="IPR012981">
    <property type="entry name" value="PIH1_N"/>
</dbReference>
<dbReference type="Pfam" id="PF08190">
    <property type="entry name" value="PIH1"/>
    <property type="match status" value="1"/>
</dbReference>
<dbReference type="PANTHER" id="PTHR22997">
    <property type="entry name" value="PIH1 DOMAIN-CONTAINING PROTEIN 1"/>
    <property type="match status" value="1"/>
</dbReference>
<keyword evidence="6" id="KW-1185">Reference proteome</keyword>